<keyword evidence="2" id="KW-0378">Hydrolase</keyword>
<keyword evidence="1" id="KW-0479">Metal-binding</keyword>
<gene>
    <name evidence="2" type="primary">otsB</name>
    <name evidence="2" type="ORF">NCTC8271_03550</name>
</gene>
<accession>A0A3S4GNA8</accession>
<evidence type="ECO:0000313" key="3">
    <source>
        <dbReference type="Proteomes" id="UP000273655"/>
    </source>
</evidence>
<evidence type="ECO:0000256" key="1">
    <source>
        <dbReference type="ARBA" id="ARBA00022723"/>
    </source>
</evidence>
<evidence type="ECO:0000313" key="2">
    <source>
        <dbReference type="EMBL" id="VEA39470.1"/>
    </source>
</evidence>
<dbReference type="InterPro" id="IPR023214">
    <property type="entry name" value="HAD_sf"/>
</dbReference>
<organism evidence="2 3">
    <name type="scientific">Salmonella enterica I</name>
    <dbReference type="NCBI Taxonomy" id="59201"/>
    <lineage>
        <taxon>Bacteria</taxon>
        <taxon>Pseudomonadati</taxon>
        <taxon>Pseudomonadota</taxon>
        <taxon>Gammaproteobacteria</taxon>
        <taxon>Enterobacterales</taxon>
        <taxon>Enterobacteriaceae</taxon>
        <taxon>Salmonella</taxon>
    </lineage>
</organism>
<dbReference type="SUPFAM" id="SSF56784">
    <property type="entry name" value="HAD-like"/>
    <property type="match status" value="1"/>
</dbReference>
<dbReference type="InterPro" id="IPR036412">
    <property type="entry name" value="HAD-like_sf"/>
</dbReference>
<dbReference type="Gene3D" id="3.40.50.1000">
    <property type="entry name" value="HAD superfamily/HAD-like"/>
    <property type="match status" value="1"/>
</dbReference>
<reference evidence="2 3" key="1">
    <citation type="submission" date="2018-12" db="EMBL/GenBank/DDBJ databases">
        <authorList>
            <consortium name="Pathogen Informatics"/>
        </authorList>
    </citation>
    <scope>NUCLEOTIDE SEQUENCE [LARGE SCALE GENOMIC DNA]</scope>
    <source>
        <strain evidence="2 3">NCTC8271</strain>
    </source>
</reference>
<dbReference type="EMBL" id="LR134148">
    <property type="protein sequence ID" value="VEA39470.1"/>
    <property type="molecule type" value="Genomic_DNA"/>
</dbReference>
<name>A0A3S4GNA8_SALET</name>
<dbReference type="GO" id="GO:0046872">
    <property type="term" value="F:metal ion binding"/>
    <property type="evidence" value="ECO:0007669"/>
    <property type="project" value="UniProtKB-KW"/>
</dbReference>
<dbReference type="Proteomes" id="UP000273655">
    <property type="component" value="Chromosome 1"/>
</dbReference>
<protein>
    <submittedName>
        <fullName evidence="2">Trehalose phosphatase</fullName>
        <ecNumber evidence="2">3.1.3.12</ecNumber>
    </submittedName>
</protein>
<dbReference type="EC" id="3.1.3.12" evidence="2"/>
<dbReference type="AlphaFoldDB" id="A0A3S4GNA8"/>
<dbReference type="GO" id="GO:0004805">
    <property type="term" value="F:trehalose-phosphatase activity"/>
    <property type="evidence" value="ECO:0007669"/>
    <property type="project" value="UniProtKB-EC"/>
</dbReference>
<proteinExistence type="predicted"/>
<sequence>MVFLNGEQRHTVYTYMTNETVCESQYDDKEETRVAEPLTVSPELTANYAYFFDLDGTLAEIKPHPDQVVVPHKILQLLDRLAAHNAGGTGIDFRAFND</sequence>